<dbReference type="OMA" id="FPGHFKM"/>
<dbReference type="Proteomes" id="UP000007306">
    <property type="component" value="Chromosome 5"/>
</dbReference>
<dbReference type="AlphaFoldDB" id="I1PTW6"/>
<evidence type="ECO:0000313" key="1">
    <source>
        <dbReference type="EnsemblPlants" id="ORGLA05G0081400.1"/>
    </source>
</evidence>
<evidence type="ECO:0000313" key="2">
    <source>
        <dbReference type="Proteomes" id="UP000007306"/>
    </source>
</evidence>
<keyword evidence="2" id="KW-1185">Reference proteome</keyword>
<sequence length="108" mass="12090">MAPSAATSARSSSRAFDWRSVLTASTSALYCFPQCTREDDRERCELDIQGRGCNEENKGNLQLWSIRGKKAVFPGHFKMIEKIRTERGKGFLSLFCLGTKLILLTRGA</sequence>
<organism evidence="1 2">
    <name type="scientific">Oryza glaberrima</name>
    <name type="common">African rice</name>
    <dbReference type="NCBI Taxonomy" id="4538"/>
    <lineage>
        <taxon>Eukaryota</taxon>
        <taxon>Viridiplantae</taxon>
        <taxon>Streptophyta</taxon>
        <taxon>Embryophyta</taxon>
        <taxon>Tracheophyta</taxon>
        <taxon>Spermatophyta</taxon>
        <taxon>Magnoliopsida</taxon>
        <taxon>Liliopsida</taxon>
        <taxon>Poales</taxon>
        <taxon>Poaceae</taxon>
        <taxon>BOP clade</taxon>
        <taxon>Oryzoideae</taxon>
        <taxon>Oryzeae</taxon>
        <taxon>Oryzinae</taxon>
        <taxon>Oryza</taxon>
    </lineage>
</organism>
<accession>I1PTW6</accession>
<dbReference type="HOGENOM" id="CLU_176705_0_0_1"/>
<name>I1PTW6_ORYGL</name>
<dbReference type="Gramene" id="ORGLA05G0081400.1">
    <property type="protein sequence ID" value="ORGLA05G0081400.1"/>
    <property type="gene ID" value="ORGLA05G0081400"/>
</dbReference>
<reference evidence="1" key="1">
    <citation type="submission" date="2015-06" db="UniProtKB">
        <authorList>
            <consortium name="EnsemblPlants"/>
        </authorList>
    </citation>
    <scope>IDENTIFICATION</scope>
</reference>
<proteinExistence type="predicted"/>
<reference evidence="1 2" key="2">
    <citation type="submission" date="2018-04" db="EMBL/GenBank/DDBJ databases">
        <title>OglaRS2 (Oryza glaberrima Reference Sequence Version 2).</title>
        <authorList>
            <person name="Zhang J."/>
            <person name="Kudrna D."/>
            <person name="Lee S."/>
            <person name="Talag J."/>
            <person name="Rajasekar S."/>
            <person name="Wing R.A."/>
        </authorList>
    </citation>
    <scope>NUCLEOTIDE SEQUENCE [LARGE SCALE GENOMIC DNA]</scope>
    <source>
        <strain evidence="1 2">cv. IRGC 96717</strain>
    </source>
</reference>
<protein>
    <submittedName>
        <fullName evidence="1">Uncharacterized protein</fullName>
    </submittedName>
</protein>
<dbReference type="EnsemblPlants" id="ORGLA05G0081400.1">
    <property type="protein sequence ID" value="ORGLA05G0081400.1"/>
    <property type="gene ID" value="ORGLA05G0081400"/>
</dbReference>